<dbReference type="SUPFAM" id="SSF54427">
    <property type="entry name" value="NTF2-like"/>
    <property type="match status" value="1"/>
</dbReference>
<dbReference type="EMBL" id="AUYC01000041">
    <property type="protein sequence ID" value="KZN60735.1"/>
    <property type="molecule type" value="Genomic_DNA"/>
</dbReference>
<dbReference type="AlphaFoldDB" id="A0A167J7I3"/>
<dbReference type="PATRIC" id="fig|1365248.3.peg.3856"/>
<proteinExistence type="predicted"/>
<reference evidence="1 2" key="1">
    <citation type="submission" date="2013-07" db="EMBL/GenBank/DDBJ databases">
        <title>Comparative Genomic and Metabolomic Analysis of Twelve Strains of Pseudoalteromonas luteoviolacea.</title>
        <authorList>
            <person name="Vynne N.G."/>
            <person name="Mansson M."/>
            <person name="Gram L."/>
        </authorList>
    </citation>
    <scope>NUCLEOTIDE SEQUENCE [LARGE SCALE GENOMIC DNA]</scope>
    <source>
        <strain evidence="1 2">CPMOR-1</strain>
    </source>
</reference>
<comment type="caution">
    <text evidence="1">The sequence shown here is derived from an EMBL/GenBank/DDBJ whole genome shotgun (WGS) entry which is preliminary data.</text>
</comment>
<dbReference type="Proteomes" id="UP000076486">
    <property type="component" value="Unassembled WGS sequence"/>
</dbReference>
<evidence type="ECO:0000313" key="2">
    <source>
        <dbReference type="Proteomes" id="UP000076486"/>
    </source>
</evidence>
<dbReference type="Gene3D" id="3.10.450.50">
    <property type="match status" value="1"/>
</dbReference>
<dbReference type="InterPro" id="IPR032710">
    <property type="entry name" value="NTF2-like_dom_sf"/>
</dbReference>
<protein>
    <recommendedName>
        <fullName evidence="3">SnoaL-like domain-containing protein</fullName>
    </recommendedName>
</protein>
<gene>
    <name evidence="1" type="ORF">N473_23700</name>
</gene>
<sequence length="114" mass="13131">MTINDYFTNYYSLISSGDLNDIEEIFSSQSQFKGAVKQQFEMMRQKCQFNIQLDNANVLAKTDELLIVQDKITLNADMDGQQIVKENRNLHTLVKEADEWKIHCSVVLPKEQAA</sequence>
<dbReference type="RefSeq" id="WP_063369157.1">
    <property type="nucleotide sequence ID" value="NZ_AUYC01000041.1"/>
</dbReference>
<accession>A0A167J7I3</accession>
<organism evidence="1 2">
    <name type="scientific">Pseudoalteromonas luteoviolacea CPMOR-1</name>
    <dbReference type="NCBI Taxonomy" id="1365248"/>
    <lineage>
        <taxon>Bacteria</taxon>
        <taxon>Pseudomonadati</taxon>
        <taxon>Pseudomonadota</taxon>
        <taxon>Gammaproteobacteria</taxon>
        <taxon>Alteromonadales</taxon>
        <taxon>Pseudoalteromonadaceae</taxon>
        <taxon>Pseudoalteromonas</taxon>
    </lineage>
</organism>
<name>A0A167J7I3_9GAMM</name>
<evidence type="ECO:0008006" key="3">
    <source>
        <dbReference type="Google" id="ProtNLM"/>
    </source>
</evidence>
<evidence type="ECO:0000313" key="1">
    <source>
        <dbReference type="EMBL" id="KZN60735.1"/>
    </source>
</evidence>